<dbReference type="GO" id="GO:1990904">
    <property type="term" value="C:ribonucleoprotein complex"/>
    <property type="evidence" value="ECO:0007669"/>
    <property type="project" value="UniProtKB-KW"/>
</dbReference>
<dbReference type="NCBIfam" id="NF004359">
    <property type="entry name" value="PRK05738.1-3"/>
    <property type="match status" value="1"/>
</dbReference>
<evidence type="ECO:0000256" key="5">
    <source>
        <dbReference type="ARBA" id="ARBA00023274"/>
    </source>
</evidence>
<keyword evidence="2 6" id="KW-0699">rRNA-binding</keyword>
<dbReference type="InterPro" id="IPR012678">
    <property type="entry name" value="Ribosomal_uL23/eL15/eS24_sf"/>
</dbReference>
<accession>A0AAJ4GCC8</accession>
<dbReference type="EMBL" id="CP048744">
    <property type="protein sequence ID" value="QIQ41517.1"/>
    <property type="molecule type" value="Genomic_DNA"/>
</dbReference>
<dbReference type="Gene3D" id="3.30.70.330">
    <property type="match status" value="1"/>
</dbReference>
<evidence type="ECO:0000256" key="6">
    <source>
        <dbReference type="HAMAP-Rule" id="MF_01369"/>
    </source>
</evidence>
<dbReference type="InterPro" id="IPR012677">
    <property type="entry name" value="Nucleotide-bd_a/b_plait_sf"/>
</dbReference>
<dbReference type="FunFam" id="3.30.70.330:FF:000001">
    <property type="entry name" value="50S ribosomal protein L23"/>
    <property type="match status" value="1"/>
</dbReference>
<sequence>MISEERLFKILLSPHISEKSSILMEKFNTVVLKVLKNSTKYEIKSAVQKLFNIQVDSVKTVYVQGKKKRQSNRVVFRKDWKKAYIKVKKGQNLDFISNIESS</sequence>
<comment type="function">
    <text evidence="6">One of the early assembly proteins it binds 23S rRNA. One of the proteins that surrounds the polypeptide exit tunnel on the outside of the ribosome. Forms the main docking site for trigger factor binding to the ribosome.</text>
</comment>
<evidence type="ECO:0000313" key="8">
    <source>
        <dbReference type="Proteomes" id="UP000502374"/>
    </source>
</evidence>
<evidence type="ECO:0000256" key="1">
    <source>
        <dbReference type="ARBA" id="ARBA00006700"/>
    </source>
</evidence>
<evidence type="ECO:0000256" key="2">
    <source>
        <dbReference type="ARBA" id="ARBA00022730"/>
    </source>
</evidence>
<evidence type="ECO:0000256" key="3">
    <source>
        <dbReference type="ARBA" id="ARBA00022884"/>
    </source>
</evidence>
<evidence type="ECO:0000313" key="7">
    <source>
        <dbReference type="EMBL" id="QIQ41517.1"/>
    </source>
</evidence>
<protein>
    <recommendedName>
        <fullName evidence="6">Large ribosomal subunit protein uL23</fullName>
    </recommendedName>
</protein>
<keyword evidence="3 6" id="KW-0694">RNA-binding</keyword>
<dbReference type="AlphaFoldDB" id="A0AAJ4GCC8"/>
<comment type="similarity">
    <text evidence="1 6">Belongs to the universal ribosomal protein uL23 family.</text>
</comment>
<dbReference type="GO" id="GO:0006412">
    <property type="term" value="P:translation"/>
    <property type="evidence" value="ECO:0007669"/>
    <property type="project" value="UniProtKB-UniRule"/>
</dbReference>
<name>A0AAJ4GCC8_9GAMM</name>
<dbReference type="GO" id="GO:0003735">
    <property type="term" value="F:structural constituent of ribosome"/>
    <property type="evidence" value="ECO:0007669"/>
    <property type="project" value="InterPro"/>
</dbReference>
<dbReference type="SUPFAM" id="SSF54189">
    <property type="entry name" value="Ribosomal proteins S24e, L23 and L15e"/>
    <property type="match status" value="1"/>
</dbReference>
<dbReference type="PANTHER" id="PTHR11620">
    <property type="entry name" value="60S RIBOSOMAL PROTEIN L23A"/>
    <property type="match status" value="1"/>
</dbReference>
<organism evidence="7 8">
    <name type="scientific">Buchnera aphidicola</name>
    <name type="common">Aphis urticata</name>
    <dbReference type="NCBI Taxonomy" id="2708353"/>
    <lineage>
        <taxon>Bacteria</taxon>
        <taxon>Pseudomonadati</taxon>
        <taxon>Pseudomonadota</taxon>
        <taxon>Gammaproteobacteria</taxon>
        <taxon>Enterobacterales</taxon>
        <taxon>Erwiniaceae</taxon>
        <taxon>Buchnera</taxon>
    </lineage>
</organism>
<proteinExistence type="inferred from homology"/>
<reference evidence="7 8" key="1">
    <citation type="submission" date="2020-02" db="EMBL/GenBank/DDBJ databases">
        <title>Parallel evolution in the integration of a co-obligate aphid symbiosis.</title>
        <authorList>
            <person name="Monnin D."/>
            <person name="Jackson R."/>
            <person name="Kiers E.T."/>
            <person name="Bunker M."/>
            <person name="Ellers J."/>
            <person name="Henry L.M."/>
        </authorList>
    </citation>
    <scope>NUCLEOTIDE SEQUENCE [LARGE SCALE GENOMIC DNA]</scope>
    <source>
        <strain evidence="7">AURT-53B</strain>
    </source>
</reference>
<keyword evidence="4 6" id="KW-0689">Ribosomal protein</keyword>
<dbReference type="GO" id="GO:0005840">
    <property type="term" value="C:ribosome"/>
    <property type="evidence" value="ECO:0007669"/>
    <property type="project" value="UniProtKB-KW"/>
</dbReference>
<dbReference type="NCBIfam" id="NF004358">
    <property type="entry name" value="PRK05738.1-1"/>
    <property type="match status" value="1"/>
</dbReference>
<dbReference type="InterPro" id="IPR013025">
    <property type="entry name" value="Ribosomal_uL23-like"/>
</dbReference>
<gene>
    <name evidence="6 7" type="primary">rplW</name>
    <name evidence="7" type="ORF">G4B00_02630</name>
</gene>
<dbReference type="HAMAP" id="MF_01369_B">
    <property type="entry name" value="Ribosomal_uL23_B"/>
    <property type="match status" value="1"/>
</dbReference>
<dbReference type="Proteomes" id="UP000502374">
    <property type="component" value="Chromosome"/>
</dbReference>
<dbReference type="GO" id="GO:0019843">
    <property type="term" value="F:rRNA binding"/>
    <property type="evidence" value="ECO:0007669"/>
    <property type="project" value="UniProtKB-UniRule"/>
</dbReference>
<comment type="subunit">
    <text evidence="6">Part of the 50S ribosomal subunit. Contacts protein L29, and trigger factor when it is bound to the ribosome.</text>
</comment>
<evidence type="ECO:0000256" key="4">
    <source>
        <dbReference type="ARBA" id="ARBA00022980"/>
    </source>
</evidence>
<keyword evidence="5 6" id="KW-0687">Ribonucleoprotein</keyword>
<dbReference type="Pfam" id="PF00276">
    <property type="entry name" value="Ribosomal_L23"/>
    <property type="match status" value="1"/>
</dbReference>
<dbReference type="NCBIfam" id="NF004363">
    <property type="entry name" value="PRK05738.2-4"/>
    <property type="match status" value="1"/>
</dbReference>